<organism evidence="1 2">
    <name type="scientific">Photorhabdus hindustanensis</name>
    <dbReference type="NCBI Taxonomy" id="2918802"/>
    <lineage>
        <taxon>Bacteria</taxon>
        <taxon>Pseudomonadati</taxon>
        <taxon>Pseudomonadota</taxon>
        <taxon>Gammaproteobacteria</taxon>
        <taxon>Enterobacterales</taxon>
        <taxon>Morganellaceae</taxon>
        <taxon>Photorhabdus</taxon>
    </lineage>
</organism>
<sequence>MHDLGWIELDGDKRVQALCIAKELGHADFYDMPYLTTDRKKIIEYVAKYMHHNPNGLSVHAIACFSNNKIRRHVDYLV</sequence>
<proteinExistence type="predicted"/>
<reference evidence="1 2" key="1">
    <citation type="submission" date="2018-02" db="EMBL/GenBank/DDBJ databases">
        <title>Five New Genomes of Indian Photorhabdus Isolates TSA.</title>
        <authorList>
            <person name="Dubay B."/>
            <person name="Somvanshi V.S."/>
        </authorList>
    </citation>
    <scope>NUCLEOTIDE SEQUENCE [LARGE SCALE GENOMIC DNA]</scope>
    <source>
        <strain evidence="1 2">H1</strain>
    </source>
</reference>
<keyword evidence="2" id="KW-1185">Reference proteome</keyword>
<gene>
    <name evidence="1" type="ORF">C6H66_24485</name>
</gene>
<evidence type="ECO:0000313" key="1">
    <source>
        <dbReference type="EMBL" id="PQQ22216.1"/>
    </source>
</evidence>
<dbReference type="AlphaFoldDB" id="A0A2S8PTV3"/>
<protein>
    <submittedName>
        <fullName evidence="1">Uncharacterized protein</fullName>
    </submittedName>
</protein>
<dbReference type="Proteomes" id="UP000239550">
    <property type="component" value="Unassembled WGS sequence"/>
</dbReference>
<dbReference type="EMBL" id="PUWT01000128">
    <property type="protein sequence ID" value="PQQ22216.1"/>
    <property type="molecule type" value="Genomic_DNA"/>
</dbReference>
<accession>A0A2S8PTV3</accession>
<name>A0A2S8PTV3_9GAMM</name>
<comment type="caution">
    <text evidence="1">The sequence shown here is derived from an EMBL/GenBank/DDBJ whole genome shotgun (WGS) entry which is preliminary data.</text>
</comment>
<evidence type="ECO:0000313" key="2">
    <source>
        <dbReference type="Proteomes" id="UP000239550"/>
    </source>
</evidence>